<dbReference type="PANTHER" id="PTHR11070:SF17">
    <property type="entry name" value="DNA HELICASE IV"/>
    <property type="match status" value="1"/>
</dbReference>
<evidence type="ECO:0000313" key="7">
    <source>
        <dbReference type="EMBL" id="PPV17279.1"/>
    </source>
</evidence>
<evidence type="ECO:0000256" key="2">
    <source>
        <dbReference type="ARBA" id="ARBA00022801"/>
    </source>
</evidence>
<keyword evidence="3 5" id="KW-0347">Helicase</keyword>
<evidence type="ECO:0000256" key="4">
    <source>
        <dbReference type="ARBA" id="ARBA00022840"/>
    </source>
</evidence>
<dbReference type="NCBIfam" id="NF041464">
    <property type="entry name" value="HelD_BACSU"/>
    <property type="match status" value="1"/>
</dbReference>
<dbReference type="Proteomes" id="UP000238081">
    <property type="component" value="Unassembled WGS sequence"/>
</dbReference>
<keyword evidence="4 5" id="KW-0067">ATP-binding</keyword>
<sequence>MSRQIDFLMEENKLNEIKEILNEEVLKYLERRKLVTNQMLEARKKYIEEYKDDEDQVIDYFDHENYVTEESYKTIDKRLMEFTKLKESPYFGKVTFKEEDSLPEDIYVGRYGLTLEDAYEPLIVDWRAPIASLFYKGSVGPSSYNPPSGEIKADILSRKQLIIKKGELKGVFDSALDVKDEILQMVLTSNSSEKLKDIVMTIQKEQDEIIREERNKIVVVNGVAGSGKTTIALHRVSYLLYNFRKQFGDKVLIFGPNDIFMDYIAQVLPTLGESGGIKQTTFENFAKRELNLENENIKSFGKYIEDAMNDNHEALEEYKYKSSKKFVEVLDSKIKELNEDYFKIQPVIFNNEEIVSVSEVEDLFNNYYKDMPLFRRSEKVRRILTSKIKDKRDEAVYKLNEEIKEKSKNLSQDEADIEKNNLEFLRRIKIREIVREVINSRKTLDNWLKIEPIIDIYKRIISGESINKPESAFDAEAIIESSNKNHIELGYMDLSGILYLMVKLEGLKIKDDIKHIVIDEAQDYSYMQFEIIKEVTKCSSYTIVGDSNQRLITTDDEPAMLHLDEVFGDMKTEIKKYDLNKSYRSTQEIMEYANRFLKEDRIVPLVRKGEAVFEEETENAEDCIETMLSIIEDYEEDGYENIAVIFSNTHDLEEYAPILKQRIGIQNLDNEDILYKGGKVIIPAYLAKGLEFDAVIIVENNNVQPLVKYIMCTRALHRLSVIKNI</sequence>
<dbReference type="InterPro" id="IPR000212">
    <property type="entry name" value="DNA_helicase_UvrD/REP"/>
</dbReference>
<comment type="caution">
    <text evidence="7">The sequence shown here is derived from an EMBL/GenBank/DDBJ whole genome shotgun (WGS) entry which is preliminary data.</text>
</comment>
<dbReference type="InterPro" id="IPR014016">
    <property type="entry name" value="UvrD-like_ATP-bd"/>
</dbReference>
<dbReference type="GO" id="GO:0005524">
    <property type="term" value="F:ATP binding"/>
    <property type="evidence" value="ECO:0007669"/>
    <property type="project" value="UniProtKB-UniRule"/>
</dbReference>
<evidence type="ECO:0000256" key="1">
    <source>
        <dbReference type="ARBA" id="ARBA00022741"/>
    </source>
</evidence>
<keyword evidence="1 5" id="KW-0547">Nucleotide-binding</keyword>
<reference evidence="7 8" key="1">
    <citation type="submission" date="2016-01" db="EMBL/GenBank/DDBJ databases">
        <title>Characterization of the Clostridium difficile lineages that are prevalent in Hong Kong and China.</title>
        <authorList>
            <person name="Kwok J.S.-L."/>
            <person name="Lam W.-Y."/>
            <person name="Ip M."/>
            <person name="Chan T.-F."/>
            <person name="Hawkey P.M."/>
            <person name="Tsui S.K.-W."/>
        </authorList>
    </citation>
    <scope>NUCLEOTIDE SEQUENCE [LARGE SCALE GENOMIC DNA]</scope>
    <source>
        <strain evidence="7 8">300064</strain>
    </source>
</reference>
<dbReference type="GO" id="GO:0000725">
    <property type="term" value="P:recombinational repair"/>
    <property type="evidence" value="ECO:0007669"/>
    <property type="project" value="TreeGrafter"/>
</dbReference>
<protein>
    <submittedName>
        <fullName evidence="7">ATP-dependent DNA helicase</fullName>
    </submittedName>
</protein>
<proteinExistence type="predicted"/>
<keyword evidence="2 5" id="KW-0378">Hydrolase</keyword>
<evidence type="ECO:0000256" key="5">
    <source>
        <dbReference type="PROSITE-ProRule" id="PRU00560"/>
    </source>
</evidence>
<dbReference type="CDD" id="cd01983">
    <property type="entry name" value="SIMIBI"/>
    <property type="match status" value="1"/>
</dbReference>
<dbReference type="EMBL" id="LRDH01000035">
    <property type="protein sequence ID" value="PPV17279.1"/>
    <property type="molecule type" value="Genomic_DNA"/>
</dbReference>
<dbReference type="Gene3D" id="3.40.50.300">
    <property type="entry name" value="P-loop containing nucleotide triphosphate hydrolases"/>
    <property type="match status" value="3"/>
</dbReference>
<name>A0A2S7FE10_CLOBU</name>
<evidence type="ECO:0000259" key="6">
    <source>
        <dbReference type="PROSITE" id="PS51198"/>
    </source>
</evidence>
<evidence type="ECO:0000313" key="8">
    <source>
        <dbReference type="Proteomes" id="UP000238081"/>
    </source>
</evidence>
<organism evidence="7 8">
    <name type="scientific">Clostridium butyricum</name>
    <dbReference type="NCBI Taxonomy" id="1492"/>
    <lineage>
        <taxon>Bacteria</taxon>
        <taxon>Bacillati</taxon>
        <taxon>Bacillota</taxon>
        <taxon>Clostridia</taxon>
        <taxon>Eubacteriales</taxon>
        <taxon>Clostridiaceae</taxon>
        <taxon>Clostridium</taxon>
    </lineage>
</organism>
<feature type="domain" description="UvrD-like helicase ATP-binding" evidence="6">
    <location>
        <begin position="201"/>
        <end position="586"/>
    </location>
</feature>
<feature type="binding site" evidence="5">
    <location>
        <begin position="222"/>
        <end position="229"/>
    </location>
    <ligand>
        <name>ATP</name>
        <dbReference type="ChEBI" id="CHEBI:30616"/>
    </ligand>
</feature>
<dbReference type="SUPFAM" id="SSF52540">
    <property type="entry name" value="P-loop containing nucleoside triphosphate hydrolases"/>
    <property type="match status" value="1"/>
</dbReference>
<dbReference type="PANTHER" id="PTHR11070">
    <property type="entry name" value="UVRD / RECB / PCRA DNA HELICASE FAMILY MEMBER"/>
    <property type="match status" value="1"/>
</dbReference>
<accession>A0A2S7FE10</accession>
<dbReference type="AlphaFoldDB" id="A0A2S7FE10"/>
<evidence type="ECO:0000256" key="3">
    <source>
        <dbReference type="ARBA" id="ARBA00022806"/>
    </source>
</evidence>
<dbReference type="RefSeq" id="WP_043663774.1">
    <property type="nucleotide sequence ID" value="NZ_JSEG01000008.1"/>
</dbReference>
<dbReference type="GO" id="GO:0016787">
    <property type="term" value="F:hydrolase activity"/>
    <property type="evidence" value="ECO:0007669"/>
    <property type="project" value="UniProtKB-UniRule"/>
</dbReference>
<gene>
    <name evidence="7" type="ORF">AWN73_08135</name>
</gene>
<dbReference type="GO" id="GO:0043138">
    <property type="term" value="F:3'-5' DNA helicase activity"/>
    <property type="evidence" value="ECO:0007669"/>
    <property type="project" value="TreeGrafter"/>
</dbReference>
<dbReference type="InterPro" id="IPR048228">
    <property type="entry name" value="HelD_bacillota"/>
</dbReference>
<dbReference type="Pfam" id="PF00580">
    <property type="entry name" value="UvrD-helicase"/>
    <property type="match status" value="1"/>
</dbReference>
<dbReference type="GO" id="GO:0005829">
    <property type="term" value="C:cytosol"/>
    <property type="evidence" value="ECO:0007669"/>
    <property type="project" value="TreeGrafter"/>
</dbReference>
<dbReference type="PROSITE" id="PS51198">
    <property type="entry name" value="UVRD_HELICASE_ATP_BIND"/>
    <property type="match status" value="1"/>
</dbReference>
<dbReference type="InterPro" id="IPR027417">
    <property type="entry name" value="P-loop_NTPase"/>
</dbReference>
<dbReference type="GO" id="GO:0003677">
    <property type="term" value="F:DNA binding"/>
    <property type="evidence" value="ECO:0007669"/>
    <property type="project" value="InterPro"/>
</dbReference>